<evidence type="ECO:0000313" key="2">
    <source>
        <dbReference type="Proteomes" id="UP000315439"/>
    </source>
</evidence>
<reference evidence="1 2" key="1">
    <citation type="submission" date="2019-07" db="EMBL/GenBank/DDBJ databases">
        <title>Draft genome for Aliikangiella sp. M105.</title>
        <authorList>
            <person name="Wang G."/>
        </authorList>
    </citation>
    <scope>NUCLEOTIDE SEQUENCE [LARGE SCALE GENOMIC DNA]</scope>
    <source>
        <strain evidence="1 2">M105</strain>
    </source>
</reference>
<dbReference type="OrthoDB" id="9810649at2"/>
<comment type="caution">
    <text evidence="1">The sequence shown here is derived from an EMBL/GenBank/DDBJ whole genome shotgun (WGS) entry which is preliminary data.</text>
</comment>
<gene>
    <name evidence="1" type="ORF">FLL46_03775</name>
</gene>
<dbReference type="EMBL" id="VIKS01000002">
    <property type="protein sequence ID" value="TQV89259.1"/>
    <property type="molecule type" value="Genomic_DNA"/>
</dbReference>
<name>A0A545UIG4_9GAMM</name>
<keyword evidence="1" id="KW-0808">Transferase</keyword>
<dbReference type="Proteomes" id="UP000315439">
    <property type="component" value="Unassembled WGS sequence"/>
</dbReference>
<dbReference type="GO" id="GO:0016740">
    <property type="term" value="F:transferase activity"/>
    <property type="evidence" value="ECO:0007669"/>
    <property type="project" value="UniProtKB-KW"/>
</dbReference>
<keyword evidence="2" id="KW-1185">Reference proteome</keyword>
<organism evidence="1 2">
    <name type="scientific">Aliikangiella coralliicola</name>
    <dbReference type="NCBI Taxonomy" id="2592383"/>
    <lineage>
        <taxon>Bacteria</taxon>
        <taxon>Pseudomonadati</taxon>
        <taxon>Pseudomonadota</taxon>
        <taxon>Gammaproteobacteria</taxon>
        <taxon>Oceanospirillales</taxon>
        <taxon>Pleioneaceae</taxon>
        <taxon>Aliikangiella</taxon>
    </lineage>
</organism>
<dbReference type="AlphaFoldDB" id="A0A545UIG4"/>
<dbReference type="RefSeq" id="WP_142892109.1">
    <property type="nucleotide sequence ID" value="NZ_ML660161.1"/>
</dbReference>
<accession>A0A545UIG4</accession>
<sequence>MFLKEKYSGHLVEVIDTGELFDPEKLSLRGKYQIGEDDQDEEVFSKTNLEFMSGEALPRCWLN</sequence>
<protein>
    <submittedName>
        <fullName evidence="1">Acetyltransferase</fullName>
    </submittedName>
</protein>
<evidence type="ECO:0000313" key="1">
    <source>
        <dbReference type="EMBL" id="TQV89259.1"/>
    </source>
</evidence>
<proteinExistence type="predicted"/>